<protein>
    <submittedName>
        <fullName evidence="1">Uncharacterized protein</fullName>
    </submittedName>
</protein>
<name>A0A7W8LPX5_9DEIO</name>
<proteinExistence type="predicted"/>
<reference evidence="1 2" key="1">
    <citation type="submission" date="2020-08" db="EMBL/GenBank/DDBJ databases">
        <title>Genomic Encyclopedia of Type Strains, Phase IV (KMG-IV): sequencing the most valuable type-strain genomes for metagenomic binning, comparative biology and taxonomic classification.</title>
        <authorList>
            <person name="Goeker M."/>
        </authorList>
    </citation>
    <scope>NUCLEOTIDE SEQUENCE [LARGE SCALE GENOMIC DNA]</scope>
    <source>
        <strain evidence="1 2">DSM 101791</strain>
    </source>
</reference>
<comment type="caution">
    <text evidence="1">The sequence shown here is derived from an EMBL/GenBank/DDBJ whole genome shotgun (WGS) entry which is preliminary data.</text>
</comment>
<sequence>MQIHGARFHLSEQPDAAPPAGFDHLIRAGVPLASPPLPDDHPSVWAFREVLTPLLAPLDELDCACRVYEVTRRTRALAVGFVRHTQGMNIPHIDHLPALYGGLPEGTLGSVLSHLCEGAAGVYPVFTPQFALEYTFPEIDVTTTSGREKGLWQLAEEYGIEADDLPALEAALAKEGTTTPTVMAEALAPYLTEAPFELEHLARLAAGHPHLRRVVRALTALHEASRQVPTPEWDDWKAGEDGPFYSATVSGFAAALFVSAPGQPGQRHVPCQVEHALDDLGDRGMNTEFAPHWAVYLGDPAAARRLLDYVAVAPRMQRAAQAVLRELARRPS</sequence>
<organism evidence="1 2">
    <name type="scientific">Deinococcus budaensis</name>
    <dbReference type="NCBI Taxonomy" id="1665626"/>
    <lineage>
        <taxon>Bacteria</taxon>
        <taxon>Thermotogati</taxon>
        <taxon>Deinococcota</taxon>
        <taxon>Deinococci</taxon>
        <taxon>Deinococcales</taxon>
        <taxon>Deinococcaceae</taxon>
        <taxon>Deinococcus</taxon>
    </lineage>
</organism>
<accession>A0A7W8LPX5</accession>
<dbReference type="Proteomes" id="UP000525389">
    <property type="component" value="Unassembled WGS sequence"/>
</dbReference>
<dbReference type="AlphaFoldDB" id="A0A7W8LPX5"/>
<dbReference type="EMBL" id="JACHFN010000005">
    <property type="protein sequence ID" value="MBB5234231.1"/>
    <property type="molecule type" value="Genomic_DNA"/>
</dbReference>
<evidence type="ECO:0000313" key="1">
    <source>
        <dbReference type="EMBL" id="MBB5234231.1"/>
    </source>
</evidence>
<gene>
    <name evidence="1" type="ORF">HNQ09_001669</name>
</gene>
<dbReference type="RefSeq" id="WP_184027805.1">
    <property type="nucleotide sequence ID" value="NZ_JACHFN010000005.1"/>
</dbReference>
<keyword evidence="2" id="KW-1185">Reference proteome</keyword>
<evidence type="ECO:0000313" key="2">
    <source>
        <dbReference type="Proteomes" id="UP000525389"/>
    </source>
</evidence>